<reference evidence="3" key="1">
    <citation type="journal article" date="2013" name="Genome Announc.">
        <title>First genome sequence of a syntrophic acetate-oxidizing bacterium, Tepidanaerobacter acetatoxydans strain Re1.</title>
        <authorList>
            <person name="Manzoor S."/>
            <person name="Bongcam-Rudloff E."/>
            <person name="Schnurer A."/>
            <person name="Muller B."/>
        </authorList>
    </citation>
    <scope>NUCLEOTIDE SEQUENCE [LARGE SCALE GENOMIC DNA]</scope>
    <source>
        <strain evidence="3">Re1</strain>
    </source>
</reference>
<dbReference type="NCBIfam" id="TIGR02532">
    <property type="entry name" value="IV_pilin_GFxxxE"/>
    <property type="match status" value="1"/>
</dbReference>
<evidence type="ECO:0000256" key="1">
    <source>
        <dbReference type="SAM" id="Phobius"/>
    </source>
</evidence>
<dbReference type="InterPro" id="IPR012902">
    <property type="entry name" value="N_methyl_site"/>
</dbReference>
<keyword evidence="1" id="KW-0472">Membrane</keyword>
<dbReference type="eggNOG" id="COG4966">
    <property type="taxonomic scope" value="Bacteria"/>
</dbReference>
<keyword evidence="3" id="KW-1185">Reference proteome</keyword>
<feature type="transmembrane region" description="Helical" evidence="1">
    <location>
        <begin position="20"/>
        <end position="40"/>
    </location>
</feature>
<organism evidence="2 3">
    <name type="scientific">Tepidanaerobacter acetatoxydans (strain DSM 21804 / JCM 16047 / Re1)</name>
    <dbReference type="NCBI Taxonomy" id="1209989"/>
    <lineage>
        <taxon>Bacteria</taxon>
        <taxon>Bacillati</taxon>
        <taxon>Bacillota</taxon>
        <taxon>Clostridia</taxon>
        <taxon>Thermosediminibacterales</taxon>
        <taxon>Tepidanaerobacteraceae</taxon>
        <taxon>Tepidanaerobacter</taxon>
    </lineage>
</organism>
<dbReference type="RefSeq" id="WP_013778484.1">
    <property type="nucleotide sequence ID" value="NC_015519.1"/>
</dbReference>
<sequence length="157" mass="17788">MLHIEVNTKHTNGFTLIELILALGLLSLIMTTSFTIYSAGQKTYEYENSKIFVQQNARQAFLWLSTSIKQARSVEVMSENSIKTVAGDGETIIYYFKNGVLYREKNNGINPIAELSQLKFKQPKDKQYIEIFLAAQGKEGDDIIIKTKATPFGLWVN</sequence>
<gene>
    <name evidence="2" type="ordered locus">TEPIRE1_1527</name>
</gene>
<dbReference type="HOGENOM" id="CLU_1676996_0_0_9"/>
<evidence type="ECO:0000313" key="2">
    <source>
        <dbReference type="EMBL" id="CDI40722.1"/>
    </source>
</evidence>
<dbReference type="Pfam" id="PF07963">
    <property type="entry name" value="N_methyl"/>
    <property type="match status" value="1"/>
</dbReference>
<dbReference type="OrthoDB" id="1729785at2"/>
<name>F4LVH5_TEPAE</name>
<dbReference type="KEGG" id="tep:TepRe1_1415"/>
<dbReference type="KEGG" id="tae:TepiRe1_1527"/>
<keyword evidence="1" id="KW-0812">Transmembrane</keyword>
<dbReference type="Proteomes" id="UP000010802">
    <property type="component" value="Chromosome"/>
</dbReference>
<evidence type="ECO:0000313" key="3">
    <source>
        <dbReference type="Proteomes" id="UP000010802"/>
    </source>
</evidence>
<proteinExistence type="predicted"/>
<accession>F4LVH5</accession>
<keyword evidence="1" id="KW-1133">Transmembrane helix</keyword>
<dbReference type="AlphaFoldDB" id="F4LVH5"/>
<protein>
    <recommendedName>
        <fullName evidence="4">Prepilin-type N-terminal cleavage/methylation domain-containing protein</fullName>
    </recommendedName>
</protein>
<dbReference type="STRING" id="1209989.TepRe1_1415"/>
<evidence type="ECO:0008006" key="4">
    <source>
        <dbReference type="Google" id="ProtNLM"/>
    </source>
</evidence>
<dbReference type="EMBL" id="HF563609">
    <property type="protein sequence ID" value="CDI40722.1"/>
    <property type="molecule type" value="Genomic_DNA"/>
</dbReference>